<feature type="domain" description="Flagellar hook-length control protein-like C-terminal" evidence="2">
    <location>
        <begin position="258"/>
        <end position="321"/>
    </location>
</feature>
<organism evidence="3 4">
    <name type="scientific">Desulfobotulus mexicanus</name>
    <dbReference type="NCBI Taxonomy" id="2586642"/>
    <lineage>
        <taxon>Bacteria</taxon>
        <taxon>Pseudomonadati</taxon>
        <taxon>Thermodesulfobacteriota</taxon>
        <taxon>Desulfobacteria</taxon>
        <taxon>Desulfobacterales</taxon>
        <taxon>Desulfobacteraceae</taxon>
        <taxon>Desulfobotulus</taxon>
    </lineage>
</organism>
<dbReference type="EMBL" id="VDMB01000001">
    <property type="protein sequence ID" value="TYT76274.1"/>
    <property type="molecule type" value="Genomic_DNA"/>
</dbReference>
<dbReference type="Proteomes" id="UP000321899">
    <property type="component" value="Unassembled WGS sequence"/>
</dbReference>
<dbReference type="OrthoDB" id="7055780at2"/>
<keyword evidence="3" id="KW-0282">Flagellum</keyword>
<proteinExistence type="predicted"/>
<dbReference type="RefSeq" id="WP_139445495.1">
    <property type="nucleotide sequence ID" value="NZ_VDMB01000001.1"/>
</dbReference>
<protein>
    <submittedName>
        <fullName evidence="3">Flagellar hook-length control protein FliK</fullName>
    </submittedName>
</protein>
<keyword evidence="3" id="KW-0966">Cell projection</keyword>
<keyword evidence="4" id="KW-1185">Reference proteome</keyword>
<comment type="caution">
    <text evidence="3">The sequence shown here is derived from an EMBL/GenBank/DDBJ whole genome shotgun (WGS) entry which is preliminary data.</text>
</comment>
<name>A0A5Q4VF22_9BACT</name>
<dbReference type="InterPro" id="IPR021136">
    <property type="entry name" value="Flagellar_hook_control-like_C"/>
</dbReference>
<keyword evidence="3" id="KW-0969">Cilium</keyword>
<evidence type="ECO:0000259" key="2">
    <source>
        <dbReference type="Pfam" id="PF02120"/>
    </source>
</evidence>
<evidence type="ECO:0000256" key="1">
    <source>
        <dbReference type="SAM" id="MobiDB-lite"/>
    </source>
</evidence>
<feature type="region of interest" description="Disordered" evidence="1">
    <location>
        <begin position="89"/>
        <end position="118"/>
    </location>
</feature>
<accession>A0A5Q4VF22</accession>
<evidence type="ECO:0000313" key="4">
    <source>
        <dbReference type="Proteomes" id="UP000321899"/>
    </source>
</evidence>
<evidence type="ECO:0000313" key="3">
    <source>
        <dbReference type="EMBL" id="TYT76274.1"/>
    </source>
</evidence>
<reference evidence="3 4" key="1">
    <citation type="submission" date="2019-06" db="EMBL/GenBank/DDBJ databases">
        <title>Desulfobotulus mexicanus sp. nov., a novel sulfate-reducing bacterium isolated from the sediment of an alkaline crater lake in Mexico.</title>
        <authorList>
            <person name="Hirschler-Rea A."/>
        </authorList>
    </citation>
    <scope>NUCLEOTIDE SEQUENCE [LARGE SCALE GENOMIC DNA]</scope>
    <source>
        <strain evidence="3 4">PAR22N</strain>
    </source>
</reference>
<feature type="compositionally biased region" description="Polar residues" evidence="1">
    <location>
        <begin position="91"/>
        <end position="112"/>
    </location>
</feature>
<gene>
    <name evidence="3" type="ORF">FIM25_01610</name>
</gene>
<dbReference type="AlphaFoldDB" id="A0A5Q4VF22"/>
<dbReference type="Pfam" id="PF02120">
    <property type="entry name" value="Flg_hook"/>
    <property type="match status" value="1"/>
</dbReference>
<sequence>MSFSLSLSSLPGIREQSRLEALLRPGARYSAKVAAGLADGRVRLSFAGQTLLIRPEKPLVPGSFVELRIHATPKGPVLEILPQSLKDEKTATLSSRDSLQDKTSSLSGQASAGRSVHGARPMGRMLQLFSSLVQGRSMQASGSEKKGVSLPFLSMASDIKANQQALTSLVRSFFHEPSAMREPLSAGFKDDMLFSLAALAEKEGGKEASELVQDFREMIARNLVDQGRISLPLPLSMDGIFFMGRFFMDLGEGGGGDSEPKVLRAGLSLDLESLGRIRADALLFVKELQLGFWAEDPEVLALFEEEMPELVQRLKGLGFRVLPVRYQLLENNDVWEEEGAVPGDGWGVVV</sequence>